<comment type="caution">
    <text evidence="1">The sequence shown here is derived from an EMBL/GenBank/DDBJ whole genome shotgun (WGS) entry which is preliminary data.</text>
</comment>
<gene>
    <name evidence="1" type="ORF">L6452_00570</name>
</gene>
<proteinExistence type="predicted"/>
<sequence length="89" mass="10269">MVSSLGKNHLTVAASFLAQRAGNQIVKLGSLHHLCFLDRMASEKPKMVKMKNMGRGNREQEERGGITEEREGKRMRLWETKEDDGYHRR</sequence>
<dbReference type="Proteomes" id="UP001055879">
    <property type="component" value="Linkage Group LG01"/>
</dbReference>
<reference evidence="2" key="1">
    <citation type="journal article" date="2022" name="Mol. Ecol. Resour.">
        <title>The genomes of chicory, endive, great burdock and yacon provide insights into Asteraceae palaeo-polyploidization history and plant inulin production.</title>
        <authorList>
            <person name="Fan W."/>
            <person name="Wang S."/>
            <person name="Wang H."/>
            <person name="Wang A."/>
            <person name="Jiang F."/>
            <person name="Liu H."/>
            <person name="Zhao H."/>
            <person name="Xu D."/>
            <person name="Zhang Y."/>
        </authorList>
    </citation>
    <scope>NUCLEOTIDE SEQUENCE [LARGE SCALE GENOMIC DNA]</scope>
    <source>
        <strain evidence="2">cv. Niubang</strain>
    </source>
</reference>
<reference evidence="1 2" key="2">
    <citation type="journal article" date="2022" name="Mol. Ecol. Resour.">
        <title>The genomes of chicory, endive, great burdock and yacon provide insights into Asteraceae paleo-polyploidization history and plant inulin production.</title>
        <authorList>
            <person name="Fan W."/>
            <person name="Wang S."/>
            <person name="Wang H."/>
            <person name="Wang A."/>
            <person name="Jiang F."/>
            <person name="Liu H."/>
            <person name="Zhao H."/>
            <person name="Xu D."/>
            <person name="Zhang Y."/>
        </authorList>
    </citation>
    <scope>NUCLEOTIDE SEQUENCE [LARGE SCALE GENOMIC DNA]</scope>
    <source>
        <strain evidence="2">cv. Niubang</strain>
    </source>
</reference>
<evidence type="ECO:0000313" key="1">
    <source>
        <dbReference type="EMBL" id="KAI3769467.1"/>
    </source>
</evidence>
<dbReference type="EMBL" id="CM042047">
    <property type="protein sequence ID" value="KAI3769467.1"/>
    <property type="molecule type" value="Genomic_DNA"/>
</dbReference>
<keyword evidence="2" id="KW-1185">Reference proteome</keyword>
<accession>A0ACB9FFQ9</accession>
<name>A0ACB9FFQ9_ARCLA</name>
<evidence type="ECO:0000313" key="2">
    <source>
        <dbReference type="Proteomes" id="UP001055879"/>
    </source>
</evidence>
<protein>
    <submittedName>
        <fullName evidence="1">Uncharacterized protein</fullName>
    </submittedName>
</protein>
<organism evidence="1 2">
    <name type="scientific">Arctium lappa</name>
    <name type="common">Greater burdock</name>
    <name type="synonym">Lappa major</name>
    <dbReference type="NCBI Taxonomy" id="4217"/>
    <lineage>
        <taxon>Eukaryota</taxon>
        <taxon>Viridiplantae</taxon>
        <taxon>Streptophyta</taxon>
        <taxon>Embryophyta</taxon>
        <taxon>Tracheophyta</taxon>
        <taxon>Spermatophyta</taxon>
        <taxon>Magnoliopsida</taxon>
        <taxon>eudicotyledons</taxon>
        <taxon>Gunneridae</taxon>
        <taxon>Pentapetalae</taxon>
        <taxon>asterids</taxon>
        <taxon>campanulids</taxon>
        <taxon>Asterales</taxon>
        <taxon>Asteraceae</taxon>
        <taxon>Carduoideae</taxon>
        <taxon>Cardueae</taxon>
        <taxon>Arctiinae</taxon>
        <taxon>Arctium</taxon>
    </lineage>
</organism>